<dbReference type="Proteomes" id="UP000078544">
    <property type="component" value="Unassembled WGS sequence"/>
</dbReference>
<evidence type="ECO:0000313" key="3">
    <source>
        <dbReference type="Proteomes" id="UP000078544"/>
    </source>
</evidence>
<keyword evidence="1" id="KW-0732">Signal</keyword>
<organism evidence="2 3">
    <name type="scientific">Moelleriella libera RCEF 2490</name>
    <dbReference type="NCBI Taxonomy" id="1081109"/>
    <lineage>
        <taxon>Eukaryota</taxon>
        <taxon>Fungi</taxon>
        <taxon>Dikarya</taxon>
        <taxon>Ascomycota</taxon>
        <taxon>Pezizomycotina</taxon>
        <taxon>Sordariomycetes</taxon>
        <taxon>Hypocreomycetidae</taxon>
        <taxon>Hypocreales</taxon>
        <taxon>Clavicipitaceae</taxon>
        <taxon>Moelleriella</taxon>
    </lineage>
</organism>
<accession>A0A167Z5W7</accession>
<protein>
    <submittedName>
        <fullName evidence="2">Uncharacterized protein</fullName>
    </submittedName>
</protein>
<feature type="chain" id="PRO_5007894980" evidence="1">
    <location>
        <begin position="22"/>
        <end position="199"/>
    </location>
</feature>
<gene>
    <name evidence="2" type="ORF">AAL_06422</name>
</gene>
<dbReference type="OrthoDB" id="3660930at2759"/>
<evidence type="ECO:0000313" key="2">
    <source>
        <dbReference type="EMBL" id="KZZ92212.1"/>
    </source>
</evidence>
<name>A0A167Z5W7_9HYPO</name>
<dbReference type="AlphaFoldDB" id="A0A167Z5W7"/>
<feature type="signal peptide" evidence="1">
    <location>
        <begin position="1"/>
        <end position="21"/>
    </location>
</feature>
<sequence>MRFLTSAVIALASLHAAVVQCLPPDETVDWGIDDLGHHNDDWSAPFNETAEADSEVLDRVEEDPEHFTHPYPHEHDTHCGELGVMRIDKSELPKGVDPQKVRKCLRHPEAIRLKLKTDHDMNLFEREWFTAGKFACSKHEGSETGYCTKKCGNNNNTVFCYGATEKAFGEWMTCTLDKDCDVDLQCGQVGCTSEECNCE</sequence>
<evidence type="ECO:0000256" key="1">
    <source>
        <dbReference type="SAM" id="SignalP"/>
    </source>
</evidence>
<comment type="caution">
    <text evidence="2">The sequence shown here is derived from an EMBL/GenBank/DDBJ whole genome shotgun (WGS) entry which is preliminary data.</text>
</comment>
<proteinExistence type="predicted"/>
<reference evidence="2 3" key="1">
    <citation type="journal article" date="2016" name="Genome Biol. Evol.">
        <title>Divergent and convergent evolution of fungal pathogenicity.</title>
        <authorList>
            <person name="Shang Y."/>
            <person name="Xiao G."/>
            <person name="Zheng P."/>
            <person name="Cen K."/>
            <person name="Zhan S."/>
            <person name="Wang C."/>
        </authorList>
    </citation>
    <scope>NUCLEOTIDE SEQUENCE [LARGE SCALE GENOMIC DNA]</scope>
    <source>
        <strain evidence="2 3">RCEF 2490</strain>
    </source>
</reference>
<keyword evidence="3" id="KW-1185">Reference proteome</keyword>
<dbReference type="EMBL" id="AZGY01000016">
    <property type="protein sequence ID" value="KZZ92212.1"/>
    <property type="molecule type" value="Genomic_DNA"/>
</dbReference>